<dbReference type="Pfam" id="PF07589">
    <property type="entry name" value="PEP-CTERM"/>
    <property type="match status" value="1"/>
</dbReference>
<accession>A0A845AKI1</accession>
<keyword evidence="1" id="KW-0812">Transmembrane</keyword>
<name>A0A845AKI1_9SPHN</name>
<feature type="transmembrane region" description="Helical" evidence="1">
    <location>
        <begin position="187"/>
        <end position="205"/>
    </location>
</feature>
<evidence type="ECO:0000256" key="1">
    <source>
        <dbReference type="SAM" id="Phobius"/>
    </source>
</evidence>
<feature type="chain" id="PRO_5032941485" evidence="2">
    <location>
        <begin position="20"/>
        <end position="220"/>
    </location>
</feature>
<evidence type="ECO:0000256" key="2">
    <source>
        <dbReference type="SAM" id="SignalP"/>
    </source>
</evidence>
<organism evidence="4 5">
    <name type="scientific">Qipengyuania algicida</name>
    <dbReference type="NCBI Taxonomy" id="1836209"/>
    <lineage>
        <taxon>Bacteria</taxon>
        <taxon>Pseudomonadati</taxon>
        <taxon>Pseudomonadota</taxon>
        <taxon>Alphaproteobacteria</taxon>
        <taxon>Sphingomonadales</taxon>
        <taxon>Erythrobacteraceae</taxon>
        <taxon>Qipengyuania</taxon>
    </lineage>
</organism>
<sequence>MKKLVLTSTAVALASMATAAGASVTVTTSPGAAVYAGPAPTYDFDTPGTTPTNSGGGIVGPGTTSGQYAQPLGSTGMYFSVGPSTSSPGTIDIANATGVNWVSFIWGSVDTYNTLEVLGTGGSVLATIMGGSLPPANGNQASANSNPIVTLTFSGQDAFDFSGLRLSSTSNAFEIDNIAVNAVPEPATWAMFILGFGLLGGVLRARTAARRRSHSALSFS</sequence>
<feature type="domain" description="Ice-binding protein C-terminal" evidence="3">
    <location>
        <begin position="182"/>
        <end position="206"/>
    </location>
</feature>
<keyword evidence="1" id="KW-0472">Membrane</keyword>
<proteinExistence type="predicted"/>
<reference evidence="4 5" key="1">
    <citation type="submission" date="2019-12" db="EMBL/GenBank/DDBJ databases">
        <title>Genomic-based taxomic classification of the family Erythrobacteraceae.</title>
        <authorList>
            <person name="Xu L."/>
        </authorList>
    </citation>
    <scope>NUCLEOTIDE SEQUENCE [LARGE SCALE GENOMIC DNA]</scope>
    <source>
        <strain evidence="4 5">KEMB 9005-328</strain>
    </source>
</reference>
<dbReference type="OrthoDB" id="121983at2"/>
<feature type="signal peptide" evidence="2">
    <location>
        <begin position="1"/>
        <end position="19"/>
    </location>
</feature>
<dbReference type="Proteomes" id="UP000439780">
    <property type="component" value="Unassembled WGS sequence"/>
</dbReference>
<keyword evidence="1" id="KW-1133">Transmembrane helix</keyword>
<protein>
    <submittedName>
        <fullName evidence="4">PEPxxWA-CTERM sorting domain-containing protein</fullName>
    </submittedName>
</protein>
<dbReference type="InterPro" id="IPR013424">
    <property type="entry name" value="Ice-binding_C"/>
</dbReference>
<keyword evidence="5" id="KW-1185">Reference proteome</keyword>
<gene>
    <name evidence="4" type="ORF">GRI58_11080</name>
</gene>
<dbReference type="NCBIfam" id="TIGR02595">
    <property type="entry name" value="PEP_CTERM"/>
    <property type="match status" value="1"/>
</dbReference>
<dbReference type="NCBIfam" id="NF035944">
    <property type="entry name" value="PEPxxWA-CTERM"/>
    <property type="match status" value="1"/>
</dbReference>
<evidence type="ECO:0000313" key="5">
    <source>
        <dbReference type="Proteomes" id="UP000439780"/>
    </source>
</evidence>
<keyword evidence="2" id="KW-0732">Signal</keyword>
<dbReference type="AlphaFoldDB" id="A0A845AKI1"/>
<evidence type="ECO:0000259" key="3">
    <source>
        <dbReference type="Pfam" id="PF07589"/>
    </source>
</evidence>
<dbReference type="RefSeq" id="WP_160753667.1">
    <property type="nucleotide sequence ID" value="NZ_WTYA01000008.1"/>
</dbReference>
<evidence type="ECO:0000313" key="4">
    <source>
        <dbReference type="EMBL" id="MXP29365.1"/>
    </source>
</evidence>
<comment type="caution">
    <text evidence="4">The sequence shown here is derived from an EMBL/GenBank/DDBJ whole genome shotgun (WGS) entry which is preliminary data.</text>
</comment>
<dbReference type="EMBL" id="WTYA01000008">
    <property type="protein sequence ID" value="MXP29365.1"/>
    <property type="molecule type" value="Genomic_DNA"/>
</dbReference>